<keyword evidence="3" id="KW-1185">Reference proteome</keyword>
<feature type="compositionally biased region" description="Polar residues" evidence="1">
    <location>
        <begin position="1"/>
        <end position="11"/>
    </location>
</feature>
<comment type="caution">
    <text evidence="2">The sequence shown here is derived from an EMBL/GenBank/DDBJ whole genome shotgun (WGS) entry which is preliminary data.</text>
</comment>
<dbReference type="AlphaFoldDB" id="A0A9N9PCR0"/>
<dbReference type="Proteomes" id="UP000789405">
    <property type="component" value="Unassembled WGS sequence"/>
</dbReference>
<proteinExistence type="predicted"/>
<dbReference type="EMBL" id="CAJVPY010048530">
    <property type="protein sequence ID" value="CAG8812227.1"/>
    <property type="molecule type" value="Genomic_DNA"/>
</dbReference>
<evidence type="ECO:0000313" key="3">
    <source>
        <dbReference type="Proteomes" id="UP000789405"/>
    </source>
</evidence>
<sequence length="58" mass="6877">NKSLSQINNSGEDFVSRHEKDKYRKYEKHGKELDKQKAKRKLQNALNMYKKHAAESVE</sequence>
<name>A0A9N9PCR0_9GLOM</name>
<gene>
    <name evidence="2" type="ORF">DERYTH_LOCUS25582</name>
</gene>
<protein>
    <submittedName>
        <fullName evidence="2">25091_t:CDS:1</fullName>
    </submittedName>
</protein>
<feature type="compositionally biased region" description="Basic and acidic residues" evidence="1">
    <location>
        <begin position="14"/>
        <end position="36"/>
    </location>
</feature>
<evidence type="ECO:0000313" key="2">
    <source>
        <dbReference type="EMBL" id="CAG8812227.1"/>
    </source>
</evidence>
<reference evidence="2" key="1">
    <citation type="submission" date="2021-06" db="EMBL/GenBank/DDBJ databases">
        <authorList>
            <person name="Kallberg Y."/>
            <person name="Tangrot J."/>
            <person name="Rosling A."/>
        </authorList>
    </citation>
    <scope>NUCLEOTIDE SEQUENCE</scope>
    <source>
        <strain evidence="2">MA453B</strain>
    </source>
</reference>
<organism evidence="2 3">
    <name type="scientific">Dentiscutata erythropus</name>
    <dbReference type="NCBI Taxonomy" id="1348616"/>
    <lineage>
        <taxon>Eukaryota</taxon>
        <taxon>Fungi</taxon>
        <taxon>Fungi incertae sedis</taxon>
        <taxon>Mucoromycota</taxon>
        <taxon>Glomeromycotina</taxon>
        <taxon>Glomeromycetes</taxon>
        <taxon>Diversisporales</taxon>
        <taxon>Gigasporaceae</taxon>
        <taxon>Dentiscutata</taxon>
    </lineage>
</organism>
<feature type="region of interest" description="Disordered" evidence="1">
    <location>
        <begin position="1"/>
        <end position="39"/>
    </location>
</feature>
<feature type="non-terminal residue" evidence="2">
    <location>
        <position position="1"/>
    </location>
</feature>
<accession>A0A9N9PCR0</accession>
<dbReference type="OrthoDB" id="10518255at2759"/>
<evidence type="ECO:0000256" key="1">
    <source>
        <dbReference type="SAM" id="MobiDB-lite"/>
    </source>
</evidence>